<proteinExistence type="predicted"/>
<evidence type="ECO:0000313" key="1">
    <source>
        <dbReference type="EMBL" id="MBO0351709.1"/>
    </source>
</evidence>
<dbReference type="Proteomes" id="UP000664844">
    <property type="component" value="Unassembled WGS sequence"/>
</dbReference>
<dbReference type="RefSeq" id="WP_207090143.1">
    <property type="nucleotide sequence ID" value="NZ_JAFLQW010000578.1"/>
</dbReference>
<name>A0ABS3FX54_9CYAN</name>
<reference evidence="1 2" key="1">
    <citation type="submission" date="2021-03" db="EMBL/GenBank/DDBJ databases">
        <title>Metabolic Capacity of the Antarctic Cyanobacterium Phormidium pseudopriestleyi that Sustains Oxygenic Photosynthesis in the Presence of Hydrogen Sulfide.</title>
        <authorList>
            <person name="Lumian J.E."/>
            <person name="Jungblut A.D."/>
            <person name="Dillon M.L."/>
            <person name="Hawes I."/>
            <person name="Doran P.T."/>
            <person name="Mackey T.J."/>
            <person name="Dick G.J."/>
            <person name="Grettenberger C.L."/>
            <person name="Sumner D.Y."/>
        </authorList>
    </citation>
    <scope>NUCLEOTIDE SEQUENCE [LARGE SCALE GENOMIC DNA]</scope>
    <source>
        <strain evidence="1 2">FRX01</strain>
    </source>
</reference>
<sequence>MTQEFRYKRFDKGHIIPESFLEEFRTKAPSTRRYLLNSLTLFACISPEQQHQALNDLIQSELVSLAKKTQNYLHDRIHTVLKHFGIDETGESKKLVEYYYRYYLLTGTIPENLTTEYLNHLLNFIIGIEVLKIIFMMSFIEQQRFFEIQGRYAIQVMIFYRYIKPIRDKLMLEKLLYRDVTGSFYYTKVSLSEDKILDYIFEVFQLEKIESLGELAKDLQFDREYIYKPPHADERDVPVF</sequence>
<protein>
    <submittedName>
        <fullName evidence="1">Uncharacterized protein</fullName>
    </submittedName>
</protein>
<gene>
    <name evidence="1" type="ORF">J0895_22035</name>
</gene>
<comment type="caution">
    <text evidence="1">The sequence shown here is derived from an EMBL/GenBank/DDBJ whole genome shotgun (WGS) entry which is preliminary data.</text>
</comment>
<dbReference type="EMBL" id="JAFLQW010000578">
    <property type="protein sequence ID" value="MBO0351709.1"/>
    <property type="molecule type" value="Genomic_DNA"/>
</dbReference>
<evidence type="ECO:0000313" key="2">
    <source>
        <dbReference type="Proteomes" id="UP000664844"/>
    </source>
</evidence>
<accession>A0ABS3FX54</accession>
<organism evidence="1 2">
    <name type="scientific">Phormidium pseudopriestleyi FRX01</name>
    <dbReference type="NCBI Taxonomy" id="1759528"/>
    <lineage>
        <taxon>Bacteria</taxon>
        <taxon>Bacillati</taxon>
        <taxon>Cyanobacteriota</taxon>
        <taxon>Cyanophyceae</taxon>
        <taxon>Oscillatoriophycideae</taxon>
        <taxon>Oscillatoriales</taxon>
        <taxon>Oscillatoriaceae</taxon>
        <taxon>Phormidium</taxon>
    </lineage>
</organism>
<keyword evidence="2" id="KW-1185">Reference proteome</keyword>